<keyword evidence="2" id="KW-1185">Reference proteome</keyword>
<evidence type="ECO:0000313" key="2">
    <source>
        <dbReference type="Proteomes" id="UP001233999"/>
    </source>
</evidence>
<evidence type="ECO:0000313" key="1">
    <source>
        <dbReference type="EMBL" id="KAJ9574824.1"/>
    </source>
</evidence>
<name>A0AAD7Z6I3_DIPPU</name>
<accession>A0AAD7Z6I3</accession>
<sequence length="61" mass="7053">STNTQMIFKFYLRYPSRACAVLARTVQRAVRGQGNVIKMSMNLTSAFMIYRICNPIMFITK</sequence>
<dbReference type="AlphaFoldDB" id="A0AAD7Z6I3"/>
<reference evidence="1" key="1">
    <citation type="journal article" date="2023" name="IScience">
        <title>Live-bearing cockroach genome reveals convergent evolutionary mechanisms linked to viviparity in insects and beyond.</title>
        <authorList>
            <person name="Fouks B."/>
            <person name="Harrison M.C."/>
            <person name="Mikhailova A.A."/>
            <person name="Marchal E."/>
            <person name="English S."/>
            <person name="Carruthers M."/>
            <person name="Jennings E.C."/>
            <person name="Chiamaka E.L."/>
            <person name="Frigard R.A."/>
            <person name="Pippel M."/>
            <person name="Attardo G.M."/>
            <person name="Benoit J.B."/>
            <person name="Bornberg-Bauer E."/>
            <person name="Tobe S.S."/>
        </authorList>
    </citation>
    <scope>NUCLEOTIDE SEQUENCE</scope>
    <source>
        <strain evidence="1">Stay&amp;Tobe</strain>
    </source>
</reference>
<feature type="non-terminal residue" evidence="1">
    <location>
        <position position="61"/>
    </location>
</feature>
<organism evidence="1 2">
    <name type="scientific">Diploptera punctata</name>
    <name type="common">Pacific beetle cockroach</name>
    <dbReference type="NCBI Taxonomy" id="6984"/>
    <lineage>
        <taxon>Eukaryota</taxon>
        <taxon>Metazoa</taxon>
        <taxon>Ecdysozoa</taxon>
        <taxon>Arthropoda</taxon>
        <taxon>Hexapoda</taxon>
        <taxon>Insecta</taxon>
        <taxon>Pterygota</taxon>
        <taxon>Neoptera</taxon>
        <taxon>Polyneoptera</taxon>
        <taxon>Dictyoptera</taxon>
        <taxon>Blattodea</taxon>
        <taxon>Blaberoidea</taxon>
        <taxon>Blaberidae</taxon>
        <taxon>Diplopterinae</taxon>
        <taxon>Diploptera</taxon>
    </lineage>
</organism>
<proteinExistence type="predicted"/>
<protein>
    <submittedName>
        <fullName evidence="1">Uncharacterized protein</fullName>
    </submittedName>
</protein>
<dbReference type="EMBL" id="JASPKZ010010258">
    <property type="protein sequence ID" value="KAJ9574824.1"/>
    <property type="molecule type" value="Genomic_DNA"/>
</dbReference>
<reference evidence="1" key="2">
    <citation type="submission" date="2023-05" db="EMBL/GenBank/DDBJ databases">
        <authorList>
            <person name="Fouks B."/>
        </authorList>
    </citation>
    <scope>NUCLEOTIDE SEQUENCE</scope>
    <source>
        <strain evidence="1">Stay&amp;Tobe</strain>
        <tissue evidence="1">Testes</tissue>
    </source>
</reference>
<gene>
    <name evidence="1" type="ORF">L9F63_008011</name>
</gene>
<comment type="caution">
    <text evidence="1">The sequence shown here is derived from an EMBL/GenBank/DDBJ whole genome shotgun (WGS) entry which is preliminary data.</text>
</comment>
<dbReference type="Proteomes" id="UP001233999">
    <property type="component" value="Unassembled WGS sequence"/>
</dbReference>
<feature type="non-terminal residue" evidence="1">
    <location>
        <position position="1"/>
    </location>
</feature>